<dbReference type="Proteomes" id="UP000821865">
    <property type="component" value="Chromosome 8"/>
</dbReference>
<protein>
    <submittedName>
        <fullName evidence="1">Uncharacterized protein</fullName>
    </submittedName>
</protein>
<proteinExistence type="predicted"/>
<reference evidence="1" key="1">
    <citation type="submission" date="2020-05" db="EMBL/GenBank/DDBJ databases">
        <title>Large-scale comparative analyses of tick genomes elucidate their genetic diversity and vector capacities.</title>
        <authorList>
            <person name="Jia N."/>
            <person name="Wang J."/>
            <person name="Shi W."/>
            <person name="Du L."/>
            <person name="Sun Y."/>
            <person name="Zhan W."/>
            <person name="Jiang J."/>
            <person name="Wang Q."/>
            <person name="Zhang B."/>
            <person name="Ji P."/>
            <person name="Sakyi L.B."/>
            <person name="Cui X."/>
            <person name="Yuan T."/>
            <person name="Jiang B."/>
            <person name="Yang W."/>
            <person name="Lam T.T.-Y."/>
            <person name="Chang Q."/>
            <person name="Ding S."/>
            <person name="Wang X."/>
            <person name="Zhu J."/>
            <person name="Ruan X."/>
            <person name="Zhao L."/>
            <person name="Wei J."/>
            <person name="Que T."/>
            <person name="Du C."/>
            <person name="Cheng J."/>
            <person name="Dai P."/>
            <person name="Han X."/>
            <person name="Huang E."/>
            <person name="Gao Y."/>
            <person name="Liu J."/>
            <person name="Shao H."/>
            <person name="Ye R."/>
            <person name="Li L."/>
            <person name="Wei W."/>
            <person name="Wang X."/>
            <person name="Wang C."/>
            <person name="Yang T."/>
            <person name="Huo Q."/>
            <person name="Li W."/>
            <person name="Guo W."/>
            <person name="Chen H."/>
            <person name="Zhou L."/>
            <person name="Ni X."/>
            <person name="Tian J."/>
            <person name="Zhou Y."/>
            <person name="Sheng Y."/>
            <person name="Liu T."/>
            <person name="Pan Y."/>
            <person name="Xia L."/>
            <person name="Li J."/>
            <person name="Zhao F."/>
            <person name="Cao W."/>
        </authorList>
    </citation>
    <scope>NUCLEOTIDE SEQUENCE</scope>
    <source>
        <strain evidence="1">Dsil-2018</strain>
    </source>
</reference>
<organism evidence="1 2">
    <name type="scientific">Dermacentor silvarum</name>
    <name type="common">Tick</name>
    <dbReference type="NCBI Taxonomy" id="543639"/>
    <lineage>
        <taxon>Eukaryota</taxon>
        <taxon>Metazoa</taxon>
        <taxon>Ecdysozoa</taxon>
        <taxon>Arthropoda</taxon>
        <taxon>Chelicerata</taxon>
        <taxon>Arachnida</taxon>
        <taxon>Acari</taxon>
        <taxon>Parasitiformes</taxon>
        <taxon>Ixodida</taxon>
        <taxon>Ixodoidea</taxon>
        <taxon>Ixodidae</taxon>
        <taxon>Rhipicephalinae</taxon>
        <taxon>Dermacentor</taxon>
    </lineage>
</organism>
<sequence>MTQPSRIMSLPPADQESRYEAISAKYGAPAYRRGQYLKDAVCYKCQEKGHLASKCTTPKQPSGDNKPTVPKAPAACVGRVDDTLYGSKFRCAVATAQPTVEPLQFEYEPDENEPLWSQLNKAALVQLETTCPTSPLQTSSSSPDRRIITAAYVYFVKVVGPRRMSRRNSCHLRGCMLVYSPLAALFSAFFVVRFAMLAFWDRGYSFLMDLDISSEPASLEIVKLSWYLYMFKLSDLASTVFYVLRRKYDQVTTLHMVHHVIVAWNVWINVTYAAQSQTMFVVCINGFVHVLSYLYYFPSGLGPAFKKWLCWKRYITMVEIVQFVLYMVHAVCLIFDTGNYVPLFVWLEFGQAVLFFSLFVLFYVNLYARTKGDRAAMSEWTRRTLRQRRGWLGKKKDQARAVTCIEN</sequence>
<evidence type="ECO:0000313" key="2">
    <source>
        <dbReference type="Proteomes" id="UP000821865"/>
    </source>
</evidence>
<name>A0ACB8C6H7_DERSI</name>
<dbReference type="EMBL" id="CM023477">
    <property type="protein sequence ID" value="KAH7936494.1"/>
    <property type="molecule type" value="Genomic_DNA"/>
</dbReference>
<evidence type="ECO:0000313" key="1">
    <source>
        <dbReference type="EMBL" id="KAH7936494.1"/>
    </source>
</evidence>
<gene>
    <name evidence="1" type="ORF">HPB49_000146</name>
</gene>
<comment type="caution">
    <text evidence="1">The sequence shown here is derived from an EMBL/GenBank/DDBJ whole genome shotgun (WGS) entry which is preliminary data.</text>
</comment>
<keyword evidence="2" id="KW-1185">Reference proteome</keyword>
<accession>A0ACB8C6H7</accession>